<protein>
    <submittedName>
        <fullName evidence="1">Uncharacterized protein</fullName>
    </submittedName>
</protein>
<gene>
    <name evidence="1" type="ORF">ABID56_001771</name>
</gene>
<proteinExistence type="predicted"/>
<comment type="caution">
    <text evidence="1">The sequence shown here is derived from an EMBL/GenBank/DDBJ whole genome shotgun (WGS) entry which is preliminary data.</text>
</comment>
<reference evidence="1 2" key="1">
    <citation type="submission" date="2024-06" db="EMBL/GenBank/DDBJ databases">
        <title>Genomic Encyclopedia of Type Strains, Phase IV (KMG-IV): sequencing the most valuable type-strain genomes for metagenomic binning, comparative biology and taxonomic classification.</title>
        <authorList>
            <person name="Goeker M."/>
        </authorList>
    </citation>
    <scope>NUCLEOTIDE SEQUENCE [LARGE SCALE GENOMIC DNA]</scope>
    <source>
        <strain evidence="1 2">DSM 23520</strain>
    </source>
</reference>
<keyword evidence="2" id="KW-1185">Reference proteome</keyword>
<evidence type="ECO:0000313" key="2">
    <source>
        <dbReference type="Proteomes" id="UP001549167"/>
    </source>
</evidence>
<dbReference type="Proteomes" id="UP001549167">
    <property type="component" value="Unassembled WGS sequence"/>
</dbReference>
<name>A0ABV2KVP1_9BACI</name>
<accession>A0ABV2KVP1</accession>
<dbReference type="EMBL" id="JBEPMX010000008">
    <property type="protein sequence ID" value="MET3683662.1"/>
    <property type="molecule type" value="Genomic_DNA"/>
</dbReference>
<sequence length="51" mass="5987">MSVNFFVVRAQSERGVPYQYVYKKRGWADRKANELTAQGCNAVKVTFETWR</sequence>
<organism evidence="1 2">
    <name type="scientific">Alkalibacillus flavidus</name>
    <dbReference type="NCBI Taxonomy" id="546021"/>
    <lineage>
        <taxon>Bacteria</taxon>
        <taxon>Bacillati</taxon>
        <taxon>Bacillota</taxon>
        <taxon>Bacilli</taxon>
        <taxon>Bacillales</taxon>
        <taxon>Bacillaceae</taxon>
        <taxon>Alkalibacillus</taxon>
    </lineage>
</organism>
<evidence type="ECO:0000313" key="1">
    <source>
        <dbReference type="EMBL" id="MET3683662.1"/>
    </source>
</evidence>
<dbReference type="RefSeq" id="WP_354220258.1">
    <property type="nucleotide sequence ID" value="NZ_JBEPMX010000008.1"/>
</dbReference>